<evidence type="ECO:0000256" key="1">
    <source>
        <dbReference type="SAM" id="MobiDB-lite"/>
    </source>
</evidence>
<accession>A0A4D9EL75</accession>
<proteinExistence type="predicted"/>
<feature type="region of interest" description="Disordered" evidence="1">
    <location>
        <begin position="1"/>
        <end position="20"/>
    </location>
</feature>
<evidence type="ECO:0000313" key="3">
    <source>
        <dbReference type="Proteomes" id="UP000297703"/>
    </source>
</evidence>
<reference evidence="2 3" key="2">
    <citation type="submission" date="2019-04" db="EMBL/GenBank/DDBJ databases">
        <title>The genome sequence of big-headed turtle.</title>
        <authorList>
            <person name="Gong S."/>
        </authorList>
    </citation>
    <scope>NUCLEOTIDE SEQUENCE [LARGE SCALE GENOMIC DNA]</scope>
    <source>
        <strain evidence="2">DO16091913</strain>
        <tissue evidence="2">Muscle</tissue>
    </source>
</reference>
<keyword evidence="3" id="KW-1185">Reference proteome</keyword>
<feature type="compositionally biased region" description="Basic and acidic residues" evidence="1">
    <location>
        <begin position="11"/>
        <end position="20"/>
    </location>
</feature>
<comment type="caution">
    <text evidence="2">The sequence shown here is derived from an EMBL/GenBank/DDBJ whole genome shotgun (WGS) entry which is preliminary data.</text>
</comment>
<dbReference type="Proteomes" id="UP000297703">
    <property type="component" value="Unassembled WGS sequence"/>
</dbReference>
<name>A0A4D9EL75_9SAUR</name>
<sequence length="109" mass="12059">MLGLVPPCFRNTHEGDNGRAEENAKAALAEFSSNFPLSGVGAFGQHRTSRDFYSQTLQVTQIPLDRQDHPYSPCASPLTLPSPTPYQTPFLQLLQRPPFIRGFTAAQKL</sequence>
<organism evidence="2 3">
    <name type="scientific">Platysternon megacephalum</name>
    <name type="common">big-headed turtle</name>
    <dbReference type="NCBI Taxonomy" id="55544"/>
    <lineage>
        <taxon>Eukaryota</taxon>
        <taxon>Metazoa</taxon>
        <taxon>Chordata</taxon>
        <taxon>Craniata</taxon>
        <taxon>Vertebrata</taxon>
        <taxon>Euteleostomi</taxon>
        <taxon>Archelosauria</taxon>
        <taxon>Testudinata</taxon>
        <taxon>Testudines</taxon>
        <taxon>Cryptodira</taxon>
        <taxon>Durocryptodira</taxon>
        <taxon>Testudinoidea</taxon>
        <taxon>Platysternidae</taxon>
        <taxon>Platysternon</taxon>
    </lineage>
</organism>
<evidence type="ECO:0000313" key="2">
    <source>
        <dbReference type="EMBL" id="TFK11289.1"/>
    </source>
</evidence>
<protein>
    <submittedName>
        <fullName evidence="2">Speckle-type POZ protein</fullName>
    </submittedName>
</protein>
<reference evidence="2 3" key="1">
    <citation type="submission" date="2019-04" db="EMBL/GenBank/DDBJ databases">
        <title>Draft genome of the big-headed turtle Platysternon megacephalum.</title>
        <authorList>
            <person name="Gong S."/>
        </authorList>
    </citation>
    <scope>NUCLEOTIDE SEQUENCE [LARGE SCALE GENOMIC DNA]</scope>
    <source>
        <strain evidence="2">DO16091913</strain>
        <tissue evidence="2">Muscle</tissue>
    </source>
</reference>
<dbReference type="EMBL" id="QXTE01000034">
    <property type="protein sequence ID" value="TFK11289.1"/>
    <property type="molecule type" value="Genomic_DNA"/>
</dbReference>
<dbReference type="AlphaFoldDB" id="A0A4D9EL75"/>
<gene>
    <name evidence="2" type="ORF">DR999_PMT05514</name>
</gene>